<evidence type="ECO:0000256" key="1">
    <source>
        <dbReference type="SAM" id="MobiDB-lite"/>
    </source>
</evidence>
<organism evidence="2">
    <name type="scientific">Macaca fascicularis</name>
    <name type="common">Crab-eating macaque</name>
    <name type="synonym">Cynomolgus monkey</name>
    <dbReference type="NCBI Taxonomy" id="9541"/>
    <lineage>
        <taxon>Eukaryota</taxon>
        <taxon>Metazoa</taxon>
        <taxon>Chordata</taxon>
        <taxon>Craniata</taxon>
        <taxon>Vertebrata</taxon>
        <taxon>Euteleostomi</taxon>
        <taxon>Mammalia</taxon>
        <taxon>Eutheria</taxon>
        <taxon>Euarchontoglires</taxon>
        <taxon>Primates</taxon>
        <taxon>Haplorrhini</taxon>
        <taxon>Catarrhini</taxon>
        <taxon>Cercopithecidae</taxon>
        <taxon>Cercopithecinae</taxon>
        <taxon>Macaca</taxon>
    </lineage>
</organism>
<proteinExistence type="evidence at transcript level"/>
<evidence type="ECO:0000313" key="2">
    <source>
        <dbReference type="EMBL" id="BAE88536.1"/>
    </source>
</evidence>
<feature type="region of interest" description="Disordered" evidence="1">
    <location>
        <begin position="1"/>
        <end position="95"/>
    </location>
</feature>
<protein>
    <submittedName>
        <fullName evidence="2">Macaca fascicularis brain cDNA clone: QccE-19465, similar to human hypothetical protein FLJ37078 (FLJ37078), mRNA, RefSeq: NM_153043.3</fullName>
    </submittedName>
</protein>
<sequence length="137" mass="13679">MRATAVAVTGPAAGHAAPRGPPVPATTAGAALRAGASEPRQTQLGAPLALGEARGGPQDPGGEGAVPPCPQGYKEVSGPVHGQMGPWEDFEGGHPGGQGEARCACFYGCPLPPRVHLLCPGNKEPLRTQGSPHPPSC</sequence>
<dbReference type="EMBL" id="AB171473">
    <property type="protein sequence ID" value="BAE88536.1"/>
    <property type="molecule type" value="mRNA"/>
</dbReference>
<feature type="compositionally biased region" description="Low complexity" evidence="1">
    <location>
        <begin position="25"/>
        <end position="36"/>
    </location>
</feature>
<reference evidence="2" key="1">
    <citation type="journal article" date="2007" name="PLoS Biol.">
        <title>Rate of evolution in brain-expressed genes in humans and other primates.</title>
        <authorList>
            <person name="Wang H.-Y."/>
            <person name="Chien H.-C."/>
            <person name="Osada N."/>
            <person name="Hashimoto K."/>
            <person name="Sugano S."/>
            <person name="Gojobori T."/>
            <person name="Chou C.-K."/>
            <person name="Tsai S.-F."/>
            <person name="Wu C.-I."/>
            <person name="Shen C.-K.J."/>
        </authorList>
    </citation>
    <scope>NUCLEOTIDE SEQUENCE</scope>
</reference>
<accession>I7GKD7</accession>
<name>I7GKD7_MACFA</name>
<feature type="compositionally biased region" description="Low complexity" evidence="1">
    <location>
        <begin position="1"/>
        <end position="18"/>
    </location>
</feature>
<dbReference type="AlphaFoldDB" id="I7GKD7"/>